<gene>
    <name evidence="1" type="ORF">TVY486_0906760</name>
</gene>
<proteinExistence type="predicted"/>
<name>G0U3J8_TRYVY</name>
<evidence type="ECO:0000313" key="1">
    <source>
        <dbReference type="EMBL" id="CCC50855.1"/>
    </source>
</evidence>
<reference evidence="1" key="1">
    <citation type="journal article" date="2012" name="Proc. Natl. Acad. Sci. U.S.A.">
        <title>Antigenic diversity is generated by distinct evolutionary mechanisms in African trypanosome species.</title>
        <authorList>
            <person name="Jackson A.P."/>
            <person name="Berry A."/>
            <person name="Aslett M."/>
            <person name="Allison H.C."/>
            <person name="Burton P."/>
            <person name="Vavrova-Anderson J."/>
            <person name="Brown R."/>
            <person name="Browne H."/>
            <person name="Corton N."/>
            <person name="Hauser H."/>
            <person name="Gamble J."/>
            <person name="Gilderthorp R."/>
            <person name="Marcello L."/>
            <person name="McQuillan J."/>
            <person name="Otto T.D."/>
            <person name="Quail M.A."/>
            <person name="Sanders M.J."/>
            <person name="van Tonder A."/>
            <person name="Ginger M.L."/>
            <person name="Field M.C."/>
            <person name="Barry J.D."/>
            <person name="Hertz-Fowler C."/>
            <person name="Berriman M."/>
        </authorList>
    </citation>
    <scope>NUCLEOTIDE SEQUENCE</scope>
    <source>
        <strain evidence="1">Y486</strain>
    </source>
</reference>
<organism evidence="1">
    <name type="scientific">Trypanosoma vivax (strain Y486)</name>
    <dbReference type="NCBI Taxonomy" id="1055687"/>
    <lineage>
        <taxon>Eukaryota</taxon>
        <taxon>Discoba</taxon>
        <taxon>Euglenozoa</taxon>
        <taxon>Kinetoplastea</taxon>
        <taxon>Metakinetoplastina</taxon>
        <taxon>Trypanosomatida</taxon>
        <taxon>Trypanosomatidae</taxon>
        <taxon>Trypanosoma</taxon>
        <taxon>Duttonella</taxon>
    </lineage>
</organism>
<protein>
    <submittedName>
        <fullName evidence="1">Uncharacterized protein</fullName>
    </submittedName>
</protein>
<dbReference type="OMA" id="HSATNAQ"/>
<sequence>MWRLSCPLVLPGIISHKPAALILHRRTFFIPPQLARLIAATAVIALKAFITAHRREVKRLNEQEILADSRRLRLKVMPPTEALQVLGMDTRLSVPLRSEDDRRLATGRFKHLFGIASKCDNAYLQGKVSAAYRLCVDADWDAGDSDDSSGANSK</sequence>
<dbReference type="AlphaFoldDB" id="G0U3J8"/>
<accession>G0U3J8</accession>
<dbReference type="EMBL" id="HE573025">
    <property type="protein sequence ID" value="CCC50855.1"/>
    <property type="molecule type" value="Genomic_DNA"/>
</dbReference>
<dbReference type="VEuPathDB" id="TriTrypDB:TvY486_0906760"/>